<evidence type="ECO:0000256" key="39">
    <source>
        <dbReference type="RuleBase" id="RU003560"/>
    </source>
</evidence>
<comment type="catalytic activity">
    <reaction evidence="20">
        <text>(R)-3-amino-2-methylpropanoate + pyruvate = 2-methyl-3-oxopropanoate + L-alanine</text>
        <dbReference type="Rhea" id="RHEA:18393"/>
        <dbReference type="ChEBI" id="CHEBI:15361"/>
        <dbReference type="ChEBI" id="CHEBI:57700"/>
        <dbReference type="ChEBI" id="CHEBI:57731"/>
        <dbReference type="ChEBI" id="CHEBI:57972"/>
        <dbReference type="EC" id="2.6.1.40"/>
    </reaction>
    <physiologicalReaction direction="left-to-right" evidence="20">
        <dbReference type="Rhea" id="RHEA:18394"/>
    </physiologicalReaction>
</comment>
<gene>
    <name evidence="41" type="primary">8229688</name>
    <name evidence="40" type="ORF">Phum_PHUM292860</name>
</gene>
<evidence type="ECO:0000256" key="3">
    <source>
        <dbReference type="ARBA" id="ARBA00008954"/>
    </source>
</evidence>
<comment type="catalytic activity">
    <reaction evidence="23">
        <text>N(omega)-methyl-L-arginine + pyruvate = 5-(3-methylguanidino)-2-oxopentanoate + L-alanine</text>
        <dbReference type="Rhea" id="RHEA:77319"/>
        <dbReference type="ChEBI" id="CHEBI:15361"/>
        <dbReference type="ChEBI" id="CHEBI:57972"/>
        <dbReference type="ChEBI" id="CHEBI:114953"/>
        <dbReference type="ChEBI" id="CHEBI:197314"/>
    </reaction>
</comment>
<comment type="subcellular location">
    <subcellularLocation>
        <location evidence="2">Mitochondrion</location>
    </subcellularLocation>
</comment>
<comment type="catalytic activity">
    <reaction evidence="25">
        <text>N(omega),N('omega)-dimethyl-L-arginine + pyruvate = 5-(3,3'-dimethylguanidino)-2-oxopentanoate + L-alanine</text>
        <dbReference type="Rhea" id="RHEA:77307"/>
        <dbReference type="ChEBI" id="CHEBI:15361"/>
        <dbReference type="ChEBI" id="CHEBI:57972"/>
        <dbReference type="ChEBI" id="CHEBI:197308"/>
        <dbReference type="ChEBI" id="CHEBI:197310"/>
    </reaction>
</comment>
<evidence type="ECO:0000256" key="17">
    <source>
        <dbReference type="ARBA" id="ARBA00042669"/>
    </source>
</evidence>
<dbReference type="InterPro" id="IPR015424">
    <property type="entry name" value="PyrdxlP-dep_Trfase"/>
</dbReference>
<evidence type="ECO:0000256" key="19">
    <source>
        <dbReference type="ARBA" id="ARBA00043679"/>
    </source>
</evidence>
<evidence type="ECO:0000256" key="11">
    <source>
        <dbReference type="ARBA" id="ARBA00033660"/>
    </source>
</evidence>
<evidence type="ECO:0000256" key="10">
    <source>
        <dbReference type="ARBA" id="ARBA00023128"/>
    </source>
</evidence>
<dbReference type="EC" id="2.6.1.40" evidence="12"/>
<evidence type="ECO:0000256" key="16">
    <source>
        <dbReference type="ARBA" id="ARBA00042611"/>
    </source>
</evidence>
<keyword evidence="9" id="KW-0809">Transit peptide</keyword>
<keyword evidence="42" id="KW-1185">Reference proteome</keyword>
<dbReference type="CTD" id="8229688"/>
<comment type="catalytic activity">
    <reaction evidence="27">
        <text>2-oxopentanoate + N(omega),N(omega)-dimethyl-L-arginine = 5-(3,3-dimethylguanidino)-2-oxopentanoate + L-2-aminopentanoate</text>
        <dbReference type="Rhea" id="RHEA:77359"/>
        <dbReference type="ChEBI" id="CHEBI:28644"/>
        <dbReference type="ChEBI" id="CHEBI:58326"/>
        <dbReference type="ChEBI" id="CHEBI:58441"/>
        <dbReference type="ChEBI" id="CHEBI:197301"/>
    </reaction>
</comment>
<evidence type="ECO:0000313" key="40">
    <source>
        <dbReference type="EMBL" id="EEB14317.1"/>
    </source>
</evidence>
<dbReference type="GO" id="GO:0005739">
    <property type="term" value="C:mitochondrion"/>
    <property type="evidence" value="ECO:0007669"/>
    <property type="project" value="UniProtKB-SubCell"/>
</dbReference>
<comment type="catalytic activity">
    <reaction evidence="34">
        <text>N(omega),N(omega)-dimethyl-L-arginine + 2-oxobutanoate = 5-(3,3-dimethylguanidino)-2-oxopentanoate + (2S)-2-aminobutanoate</text>
        <dbReference type="Rhea" id="RHEA:77351"/>
        <dbReference type="ChEBI" id="CHEBI:16763"/>
        <dbReference type="ChEBI" id="CHEBI:58326"/>
        <dbReference type="ChEBI" id="CHEBI:74359"/>
        <dbReference type="ChEBI" id="CHEBI:197301"/>
    </reaction>
</comment>
<organism>
    <name type="scientific">Pediculus humanus subsp. corporis</name>
    <name type="common">Body louse</name>
    <dbReference type="NCBI Taxonomy" id="121224"/>
    <lineage>
        <taxon>Eukaryota</taxon>
        <taxon>Metazoa</taxon>
        <taxon>Ecdysozoa</taxon>
        <taxon>Arthropoda</taxon>
        <taxon>Hexapoda</taxon>
        <taxon>Insecta</taxon>
        <taxon>Pterygota</taxon>
        <taxon>Neoptera</taxon>
        <taxon>Paraneoptera</taxon>
        <taxon>Psocodea</taxon>
        <taxon>Troctomorpha</taxon>
        <taxon>Phthiraptera</taxon>
        <taxon>Anoplura</taxon>
        <taxon>Pediculidae</taxon>
        <taxon>Pediculus</taxon>
    </lineage>
</organism>
<dbReference type="Pfam" id="PF00202">
    <property type="entry name" value="Aminotran_3"/>
    <property type="match status" value="1"/>
</dbReference>
<dbReference type="InterPro" id="IPR015422">
    <property type="entry name" value="PyrdxlP-dep_Trfase_small"/>
</dbReference>
<dbReference type="InterPro" id="IPR049704">
    <property type="entry name" value="Aminotrans_3_PPA_site"/>
</dbReference>
<comment type="cofactor">
    <cofactor evidence="1">
        <name>pyridoxal 5'-phosphate</name>
        <dbReference type="ChEBI" id="CHEBI:597326"/>
    </cofactor>
</comment>
<dbReference type="Proteomes" id="UP000009046">
    <property type="component" value="Unassembled WGS sequence"/>
</dbReference>
<dbReference type="EMBL" id="AAZO01003396">
    <property type="status" value="NOT_ANNOTATED_CDS"/>
    <property type="molecule type" value="Genomic_DNA"/>
</dbReference>
<evidence type="ECO:0000256" key="4">
    <source>
        <dbReference type="ARBA" id="ARBA00011881"/>
    </source>
</evidence>
<comment type="catalytic activity">
    <reaction evidence="37">
        <text>N(omega),N('omega)-dimethyl-L-arginine + glyoxylate = 5-(3,3'-dimethylguanidino)-2-oxopentanoate + glycine</text>
        <dbReference type="Rhea" id="RHEA:77315"/>
        <dbReference type="ChEBI" id="CHEBI:36655"/>
        <dbReference type="ChEBI" id="CHEBI:57305"/>
        <dbReference type="ChEBI" id="CHEBI:197308"/>
        <dbReference type="ChEBI" id="CHEBI:197310"/>
    </reaction>
</comment>
<dbReference type="CDD" id="cd00610">
    <property type="entry name" value="OAT_like"/>
    <property type="match status" value="1"/>
</dbReference>
<dbReference type="PROSITE" id="PS00600">
    <property type="entry name" value="AA_TRANSFER_CLASS_3"/>
    <property type="match status" value="1"/>
</dbReference>
<dbReference type="PANTHER" id="PTHR45688:SF3">
    <property type="entry name" value="ALANINE--GLYOXYLATE AMINOTRANSFERASE 2, MITOCHONDRIAL"/>
    <property type="match status" value="1"/>
</dbReference>
<evidence type="ECO:0000256" key="8">
    <source>
        <dbReference type="ARBA" id="ARBA00022898"/>
    </source>
</evidence>
<comment type="subunit">
    <text evidence="4">Homotetramer.</text>
</comment>
<evidence type="ECO:0000256" key="23">
    <source>
        <dbReference type="ARBA" id="ARBA00043758"/>
    </source>
</evidence>
<evidence type="ECO:0000256" key="1">
    <source>
        <dbReference type="ARBA" id="ARBA00001933"/>
    </source>
</evidence>
<dbReference type="GO" id="GO:0016223">
    <property type="term" value="F:beta-alanine:pyruvate transaminase activity"/>
    <property type="evidence" value="ECO:0007669"/>
    <property type="project" value="UniProtKB-EC"/>
</dbReference>
<dbReference type="OMA" id="ERDNICQ"/>
<name>E0VLR1_PEDHC</name>
<dbReference type="GO" id="GO:0047305">
    <property type="term" value="F:(R)-3-amino-2-methylpropionate-pyruvate transaminase activity"/>
    <property type="evidence" value="ECO:0007669"/>
    <property type="project" value="UniProtKB-EC"/>
</dbReference>
<comment type="catalytic activity">
    <reaction evidence="24">
        <text>L-ornithine + pyruvate = 5-amino-2-oxopentanoate + L-alanine</text>
        <dbReference type="Rhea" id="RHEA:77327"/>
        <dbReference type="ChEBI" id="CHEBI:15361"/>
        <dbReference type="ChEBI" id="CHEBI:46911"/>
        <dbReference type="ChEBI" id="CHEBI:57972"/>
        <dbReference type="ChEBI" id="CHEBI:58802"/>
    </reaction>
</comment>
<keyword evidence="7 40" id="KW-0808">Transferase</keyword>
<dbReference type="EMBL" id="DS235281">
    <property type="protein sequence ID" value="EEB14317.1"/>
    <property type="molecule type" value="Genomic_DNA"/>
</dbReference>
<comment type="catalytic activity">
    <reaction evidence="11">
        <text>glyoxylate + L-alanine = glycine + pyruvate</text>
        <dbReference type="Rhea" id="RHEA:24248"/>
        <dbReference type="ChEBI" id="CHEBI:15361"/>
        <dbReference type="ChEBI" id="CHEBI:36655"/>
        <dbReference type="ChEBI" id="CHEBI:57305"/>
        <dbReference type="ChEBI" id="CHEBI:57972"/>
        <dbReference type="EC" id="2.6.1.44"/>
    </reaction>
    <physiologicalReaction direction="left-to-right" evidence="11">
        <dbReference type="Rhea" id="RHEA:24249"/>
    </physiologicalReaction>
</comment>
<dbReference type="InParanoid" id="E0VLR1"/>
<sequence>MNLKLCRSFTTKIPPCVFNPVTYSGPSFEKILKIRSENLAPCIKHHFKNPILINQGYMQWLYDHEGKRYLDMFGGIVTVSVGHCHPQVFTFSIFFGTRQIIYLHPKIHEYAEALNKKLPGELKVIYFVNSGSEANDLAIMMARLYTGNHDIIVLKNSYHGGSSSTIGLTAQSSWKFSLPTYNIHAAKNPDVYKGLYGGQYCRDSPIQTQRKCDCSKDHCCAADFYADDVREIIEYSTPKKGIAGFIAESIQGVGGAVQFPKGYLKQVYNLIRSSGGVCIADEVQTGFGRTGSDYWGFQNHDVVPDIVTMAKGIGNGFPLAAVVTTPKISECLTKAHHFNTFGGNPLASATGLEVLNVIEEEKLQENSAEVGTYLLQKLAKLRDEYEIVGDVRGKGMMIGVEFVEDKKTKQPLNPNAFGNILEQCKNSGVLFGIGGFKGNVLRVKPPMCINKDDVDFAVEILTESIKNCMTEMK</sequence>
<keyword evidence="8 39" id="KW-0663">Pyridoxal phosphate</keyword>
<evidence type="ECO:0000256" key="24">
    <source>
        <dbReference type="ARBA" id="ARBA00043777"/>
    </source>
</evidence>
<dbReference type="GO" id="GO:0009436">
    <property type="term" value="P:glyoxylate catabolic process"/>
    <property type="evidence" value="ECO:0007669"/>
    <property type="project" value="TreeGrafter"/>
</dbReference>
<comment type="catalytic activity">
    <reaction evidence="22">
        <text>2-oxobutanoate + L-alanine = (2S)-2-aminobutanoate + pyruvate</text>
        <dbReference type="Rhea" id="RHEA:77355"/>
        <dbReference type="ChEBI" id="CHEBI:15361"/>
        <dbReference type="ChEBI" id="CHEBI:16763"/>
        <dbReference type="ChEBI" id="CHEBI:57972"/>
        <dbReference type="ChEBI" id="CHEBI:74359"/>
        <dbReference type="EC" id="2.6.1.44"/>
    </reaction>
</comment>
<evidence type="ECO:0000256" key="6">
    <source>
        <dbReference type="ARBA" id="ARBA00022576"/>
    </source>
</evidence>
<comment type="catalytic activity">
    <reaction evidence="21">
        <text>N(omega),N(omega)-dimethyl-L-arginine + oxaloacetate = 5-(3,3-dimethylguanidino)-2-oxopentanoate + L-aspartate</text>
        <dbReference type="Rhea" id="RHEA:77343"/>
        <dbReference type="ChEBI" id="CHEBI:16452"/>
        <dbReference type="ChEBI" id="CHEBI:29991"/>
        <dbReference type="ChEBI" id="CHEBI:58326"/>
        <dbReference type="ChEBI" id="CHEBI:197301"/>
    </reaction>
</comment>
<evidence type="ECO:0000313" key="41">
    <source>
        <dbReference type="EnsemblMetazoa" id="PHUM292860-PA"/>
    </source>
</evidence>
<dbReference type="FunFam" id="3.40.640.10:FF:000055">
    <property type="entry name" value="Alanine--glyoxylate aminotransferase 2, mitochondrial"/>
    <property type="match status" value="1"/>
</dbReference>
<reference evidence="40" key="1">
    <citation type="submission" date="2007-04" db="EMBL/GenBank/DDBJ databases">
        <title>Annotation of Pediculus humanus corporis strain USDA.</title>
        <authorList>
            <person name="Kirkness E."/>
            <person name="Hannick L."/>
            <person name="Hass B."/>
            <person name="Bruggner R."/>
            <person name="Lawson D."/>
            <person name="Bidwell S."/>
            <person name="Joardar V."/>
            <person name="Caler E."/>
            <person name="Walenz B."/>
            <person name="Inman J."/>
            <person name="Schobel S."/>
            <person name="Galinsky K."/>
            <person name="Amedeo P."/>
            <person name="Strausberg R."/>
        </authorList>
    </citation>
    <scope>NUCLEOTIDE SEQUENCE</scope>
    <source>
        <strain evidence="40">USDA</strain>
    </source>
</reference>
<evidence type="ECO:0000256" key="36">
    <source>
        <dbReference type="ARBA" id="ARBA00048916"/>
    </source>
</evidence>
<comment type="catalytic activity">
    <reaction evidence="35">
        <text>N(omega)-methyl-L-arginine + glyoxylate = 5-(3-methylguanidino)-2-oxopentanoate + glycine</text>
        <dbReference type="Rhea" id="RHEA:77323"/>
        <dbReference type="ChEBI" id="CHEBI:36655"/>
        <dbReference type="ChEBI" id="CHEBI:57305"/>
        <dbReference type="ChEBI" id="CHEBI:114953"/>
        <dbReference type="ChEBI" id="CHEBI:197314"/>
    </reaction>
</comment>
<dbReference type="SUPFAM" id="SSF53383">
    <property type="entry name" value="PLP-dependent transferases"/>
    <property type="match status" value="1"/>
</dbReference>
<evidence type="ECO:0000256" key="26">
    <source>
        <dbReference type="ARBA" id="ARBA00043825"/>
    </source>
</evidence>
<dbReference type="InterPro" id="IPR015421">
    <property type="entry name" value="PyrdxlP-dep_Trfase_major"/>
</dbReference>
<evidence type="ECO:0000256" key="33">
    <source>
        <dbReference type="ARBA" id="ARBA00048500"/>
    </source>
</evidence>
<dbReference type="GO" id="GO:0030170">
    <property type="term" value="F:pyridoxal phosphate binding"/>
    <property type="evidence" value="ECO:0007669"/>
    <property type="project" value="InterPro"/>
</dbReference>
<dbReference type="KEGG" id="phu:Phum_PHUM292860"/>
<evidence type="ECO:0000256" key="37">
    <source>
        <dbReference type="ARBA" id="ARBA00049480"/>
    </source>
</evidence>
<evidence type="ECO:0000256" key="12">
    <source>
        <dbReference type="ARBA" id="ARBA00039130"/>
    </source>
</evidence>
<evidence type="ECO:0000256" key="2">
    <source>
        <dbReference type="ARBA" id="ARBA00004173"/>
    </source>
</evidence>
<comment type="function">
    <text evidence="38">Multifunctional aminotransferase with a broad substrate specificity. Catalyzes the conversion of glyoxylate to glycine using alanine as the amino donor. Catalyzes metabolism of not L- but the D-isomer of D-beta-aminoisobutyric acid to generate 2-methyl-3-oxopropanoate and alanine. Catalyzes the transfer of the amino group from beta-alanine to pyruvate to yield L-alanine and 3-oxopropanoate. Can metabolize NG-monomethyl-L-arginine (NMMA), asymmetric NG,NG-dimethyl-L-arginine (ADMA) and symmetric NG,N'G-dimethyl-L-arginine (SDMA). ADMA is a potent inhibitor of nitric-oxide (NO) synthase, and this activity provides mechanism through which the kidney regulates blood pressure.</text>
</comment>
<dbReference type="EC" id="2.6.1.44" evidence="5"/>
<keyword evidence="6 40" id="KW-0032">Aminotransferase</keyword>
<evidence type="ECO:0000256" key="30">
    <source>
        <dbReference type="ARBA" id="ARBA00044258"/>
    </source>
</evidence>
<proteinExistence type="inferred from homology"/>
<dbReference type="RefSeq" id="XP_002427055.1">
    <property type="nucleotide sequence ID" value="XM_002427010.1"/>
</dbReference>
<evidence type="ECO:0000313" key="42">
    <source>
        <dbReference type="Proteomes" id="UP000009046"/>
    </source>
</evidence>
<dbReference type="PANTHER" id="PTHR45688">
    <property type="match status" value="1"/>
</dbReference>
<dbReference type="Gene3D" id="3.90.1150.10">
    <property type="entry name" value="Aspartate Aminotransferase, domain 1"/>
    <property type="match status" value="1"/>
</dbReference>
<evidence type="ECO:0000256" key="34">
    <source>
        <dbReference type="ARBA" id="ARBA00048560"/>
    </source>
</evidence>
<keyword evidence="10" id="KW-0496">Mitochondrion</keyword>
<dbReference type="AlphaFoldDB" id="E0VLR1"/>
<evidence type="ECO:0000256" key="14">
    <source>
        <dbReference type="ARBA" id="ARBA00041662"/>
    </source>
</evidence>
<comment type="catalytic activity">
    <reaction evidence="26">
        <text>3-oxopropanoate + L-alanine = beta-alanine + pyruvate</text>
        <dbReference type="Rhea" id="RHEA:14077"/>
        <dbReference type="ChEBI" id="CHEBI:15361"/>
        <dbReference type="ChEBI" id="CHEBI:33190"/>
        <dbReference type="ChEBI" id="CHEBI:57966"/>
        <dbReference type="ChEBI" id="CHEBI:57972"/>
        <dbReference type="EC" id="2.6.1.18"/>
    </reaction>
    <physiologicalReaction direction="right-to-left" evidence="26">
        <dbReference type="Rhea" id="RHEA:14079"/>
    </physiologicalReaction>
</comment>
<dbReference type="OrthoDB" id="10261433at2759"/>
<evidence type="ECO:0000256" key="25">
    <source>
        <dbReference type="ARBA" id="ARBA00043798"/>
    </source>
</evidence>
<comment type="similarity">
    <text evidence="3 39">Belongs to the class-III pyridoxal-phosphate-dependent aminotransferase family.</text>
</comment>
<evidence type="ECO:0000256" key="38">
    <source>
        <dbReference type="ARBA" id="ARBA00058068"/>
    </source>
</evidence>
<dbReference type="GO" id="GO:0019481">
    <property type="term" value="P:L-alanine catabolic process, by transamination"/>
    <property type="evidence" value="ECO:0007669"/>
    <property type="project" value="TreeGrafter"/>
</dbReference>
<dbReference type="EC" id="2.6.1.18" evidence="28"/>
<evidence type="ECO:0000256" key="15">
    <source>
        <dbReference type="ARBA" id="ARBA00041845"/>
    </source>
</evidence>
<comment type="catalytic activity">
    <reaction evidence="18">
        <text>N(omega),N(omega)-dimethyl-L-arginine + pyruvate = 5-(3,3-dimethylguanidino)-2-oxopentanoate + L-alanine</text>
        <dbReference type="Rhea" id="RHEA:77303"/>
        <dbReference type="ChEBI" id="CHEBI:15361"/>
        <dbReference type="ChEBI" id="CHEBI:57972"/>
        <dbReference type="ChEBI" id="CHEBI:58326"/>
        <dbReference type="ChEBI" id="CHEBI:197301"/>
    </reaction>
</comment>
<comment type="catalytic activity">
    <reaction evidence="19">
        <text>(2S)-2-aminobutanoate + glyoxylate = 2-oxobutanoate + glycine</text>
        <dbReference type="Rhea" id="RHEA:77339"/>
        <dbReference type="ChEBI" id="CHEBI:16763"/>
        <dbReference type="ChEBI" id="CHEBI:36655"/>
        <dbReference type="ChEBI" id="CHEBI:57305"/>
        <dbReference type="ChEBI" id="CHEBI:74359"/>
    </reaction>
</comment>
<comment type="catalytic activity">
    <reaction evidence="32">
        <text>L-ornithine + glyoxylate = 5-amino-2-oxopentanoate + glycine</text>
        <dbReference type="Rhea" id="RHEA:77331"/>
        <dbReference type="ChEBI" id="CHEBI:36655"/>
        <dbReference type="ChEBI" id="CHEBI:46911"/>
        <dbReference type="ChEBI" id="CHEBI:57305"/>
        <dbReference type="ChEBI" id="CHEBI:58802"/>
    </reaction>
</comment>
<dbReference type="Gene3D" id="3.40.640.10">
    <property type="entry name" value="Type I PLP-dependent aspartate aminotransferase-like (Major domain)"/>
    <property type="match status" value="1"/>
</dbReference>
<dbReference type="InterPro" id="IPR005814">
    <property type="entry name" value="Aminotrans_3"/>
</dbReference>
<evidence type="ECO:0000256" key="31">
    <source>
        <dbReference type="ARBA" id="ARBA00047892"/>
    </source>
</evidence>
<comment type="catalytic activity">
    <reaction evidence="31">
        <text>N(omega),N(omega)-dimethyl-L-arginine + glyoxylate = 5-(3,3-dimethylguanidino)-2-oxopentanoate + glycine</text>
        <dbReference type="Rhea" id="RHEA:77311"/>
        <dbReference type="ChEBI" id="CHEBI:36655"/>
        <dbReference type="ChEBI" id="CHEBI:57305"/>
        <dbReference type="ChEBI" id="CHEBI:58326"/>
        <dbReference type="ChEBI" id="CHEBI:197301"/>
    </reaction>
</comment>
<evidence type="ECO:0000256" key="20">
    <source>
        <dbReference type="ARBA" id="ARBA00043726"/>
    </source>
</evidence>
<evidence type="ECO:0000256" key="13">
    <source>
        <dbReference type="ARBA" id="ARBA00039862"/>
    </source>
</evidence>
<evidence type="ECO:0000256" key="18">
    <source>
        <dbReference type="ARBA" id="ARBA00043669"/>
    </source>
</evidence>
<evidence type="ECO:0000256" key="5">
    <source>
        <dbReference type="ARBA" id="ARBA00013049"/>
    </source>
</evidence>
<reference evidence="41" key="3">
    <citation type="submission" date="2020-05" db="UniProtKB">
        <authorList>
            <consortium name="EnsemblMetazoa"/>
        </authorList>
    </citation>
    <scope>IDENTIFICATION</scope>
    <source>
        <strain evidence="41">USDA</strain>
    </source>
</reference>
<evidence type="ECO:0000256" key="9">
    <source>
        <dbReference type="ARBA" id="ARBA00022946"/>
    </source>
</evidence>
<evidence type="ECO:0000256" key="28">
    <source>
        <dbReference type="ARBA" id="ARBA00044055"/>
    </source>
</evidence>
<dbReference type="EnsemblMetazoa" id="PHUM292860-RA">
    <property type="protein sequence ID" value="PHUM292860-PA"/>
    <property type="gene ID" value="PHUM292860"/>
</dbReference>
<accession>E0VLR1</accession>
<dbReference type="eggNOG" id="KOG1404">
    <property type="taxonomic scope" value="Eukaryota"/>
</dbReference>
<dbReference type="PIRSF" id="PIRSF000521">
    <property type="entry name" value="Transaminase_4ab_Lys_Orn"/>
    <property type="match status" value="1"/>
</dbReference>
<dbReference type="HOGENOM" id="CLU_016922_8_0_1"/>
<evidence type="ECO:0000256" key="32">
    <source>
        <dbReference type="ARBA" id="ARBA00048264"/>
    </source>
</evidence>
<protein>
    <recommendedName>
        <fullName evidence="13">Alanine--glyoxylate aminotransferase 2, mitochondrial</fullName>
        <ecNumber evidence="28">2.6.1.18</ecNumber>
        <ecNumber evidence="12">2.6.1.40</ecNumber>
        <ecNumber evidence="5">2.6.1.44</ecNumber>
    </recommendedName>
    <alternativeName>
        <fullName evidence="14">(R)-3-amino-2-methylpropionate--pyruvate transaminase</fullName>
    </alternativeName>
    <alternativeName>
        <fullName evidence="16">Beta-ALAAT II</fullName>
    </alternativeName>
    <alternativeName>
        <fullName evidence="17">Beta-alanine-pyruvate aminotransferase</fullName>
    </alternativeName>
    <alternativeName>
        <fullName evidence="30">D-3-aminoisobutyrate-pyruvate aminotransferase</fullName>
    </alternativeName>
    <alternativeName>
        <fullName evidence="15">D-AIBAT</fullName>
    </alternativeName>
    <alternativeName>
        <fullName evidence="29">D-beta-aminoisobutyrate-pyruvate aminotransferase</fullName>
    </alternativeName>
</protein>
<evidence type="ECO:0000256" key="29">
    <source>
        <dbReference type="ARBA" id="ARBA00044257"/>
    </source>
</evidence>
<evidence type="ECO:0000256" key="21">
    <source>
        <dbReference type="ARBA" id="ARBA00043749"/>
    </source>
</evidence>
<evidence type="ECO:0000256" key="22">
    <source>
        <dbReference type="ARBA" id="ARBA00043751"/>
    </source>
</evidence>
<dbReference type="STRING" id="121224.E0VLR1"/>
<comment type="catalytic activity">
    <reaction evidence="33">
        <text>2-oxohexanoate + N(omega),N(omega)-dimethyl-L-arginine = L-2-aminohexanoate + 5-(3,3-dimethylguanidino)-2-oxopentanoate</text>
        <dbReference type="Rhea" id="RHEA:77363"/>
        <dbReference type="ChEBI" id="CHEBI:35177"/>
        <dbReference type="ChEBI" id="CHEBI:58326"/>
        <dbReference type="ChEBI" id="CHEBI:58455"/>
        <dbReference type="ChEBI" id="CHEBI:197301"/>
    </reaction>
</comment>
<dbReference type="GeneID" id="8229688"/>
<evidence type="ECO:0000256" key="35">
    <source>
        <dbReference type="ARBA" id="ARBA00048760"/>
    </source>
</evidence>
<evidence type="ECO:0000256" key="7">
    <source>
        <dbReference type="ARBA" id="ARBA00022679"/>
    </source>
</evidence>
<comment type="catalytic activity">
    <reaction evidence="36">
        <text>oxaloacetate + L-alanine = L-aspartate + pyruvate</text>
        <dbReference type="Rhea" id="RHEA:77347"/>
        <dbReference type="ChEBI" id="CHEBI:15361"/>
        <dbReference type="ChEBI" id="CHEBI:16452"/>
        <dbReference type="ChEBI" id="CHEBI:29991"/>
        <dbReference type="ChEBI" id="CHEBI:57972"/>
    </reaction>
</comment>
<dbReference type="VEuPathDB" id="VectorBase:PHUM292860"/>
<evidence type="ECO:0000256" key="27">
    <source>
        <dbReference type="ARBA" id="ARBA00043826"/>
    </source>
</evidence>
<dbReference type="GO" id="GO:0008453">
    <property type="term" value="F:alanine-glyoxylate transaminase activity"/>
    <property type="evidence" value="ECO:0007669"/>
    <property type="project" value="UniProtKB-EC"/>
</dbReference>
<dbReference type="FunCoup" id="E0VLR1">
    <property type="interactions" value="124"/>
</dbReference>
<reference evidence="40" key="2">
    <citation type="submission" date="2007-04" db="EMBL/GenBank/DDBJ databases">
        <title>The genome of the human body louse.</title>
        <authorList>
            <consortium name="The Human Body Louse Genome Consortium"/>
            <person name="Kirkness E."/>
            <person name="Walenz B."/>
            <person name="Hass B."/>
            <person name="Bruggner R."/>
            <person name="Strausberg R."/>
        </authorList>
    </citation>
    <scope>NUCLEOTIDE SEQUENCE</scope>
    <source>
        <strain evidence="40">USDA</strain>
    </source>
</reference>